<organism evidence="1 2">
    <name type="scientific">Paraburkholderia ultramafica</name>
    <dbReference type="NCBI Taxonomy" id="1544867"/>
    <lineage>
        <taxon>Bacteria</taxon>
        <taxon>Pseudomonadati</taxon>
        <taxon>Pseudomonadota</taxon>
        <taxon>Betaproteobacteria</taxon>
        <taxon>Burkholderiales</taxon>
        <taxon>Burkholderiaceae</taxon>
        <taxon>Paraburkholderia</taxon>
    </lineage>
</organism>
<protein>
    <recommendedName>
        <fullName evidence="3">RNA-binding protein</fullName>
    </recommendedName>
</protein>
<evidence type="ECO:0000313" key="2">
    <source>
        <dbReference type="Proteomes" id="UP000494365"/>
    </source>
</evidence>
<name>A0A6S7CYE0_9BURK</name>
<dbReference type="RefSeq" id="WP_175152334.1">
    <property type="nucleotide sequence ID" value="NZ_CADIKK010000029.1"/>
</dbReference>
<accession>A0A6S7CYE0</accession>
<evidence type="ECO:0008006" key="3">
    <source>
        <dbReference type="Google" id="ProtNLM"/>
    </source>
</evidence>
<dbReference type="AlphaFoldDB" id="A0A6S7CYE0"/>
<dbReference type="EMBL" id="CADIKK010000029">
    <property type="protein sequence ID" value="CAB3801056.1"/>
    <property type="molecule type" value="Genomic_DNA"/>
</dbReference>
<proteinExistence type="predicted"/>
<evidence type="ECO:0000313" key="1">
    <source>
        <dbReference type="EMBL" id="CAB3801056.1"/>
    </source>
</evidence>
<dbReference type="Proteomes" id="UP000494365">
    <property type="component" value="Unassembled WGS sequence"/>
</dbReference>
<reference evidence="1 2" key="1">
    <citation type="submission" date="2020-04" db="EMBL/GenBank/DDBJ databases">
        <authorList>
            <person name="De Canck E."/>
        </authorList>
    </citation>
    <scope>NUCLEOTIDE SEQUENCE [LARGE SCALE GENOMIC DNA]</scope>
    <source>
        <strain evidence="1 2">LMG 28614</strain>
    </source>
</reference>
<keyword evidence="2" id="KW-1185">Reference proteome</keyword>
<gene>
    <name evidence="1" type="ORF">LMG28614_05310</name>
</gene>
<sequence length="85" mass="9776">MADLYVSNVDADVPDEDIKAFLVKYGFPPFDSIQRVPGDGFRPAVVLTFDGVEPELLRRLQPRVHDMFWHNRKITVQVMTGRSEE</sequence>